<dbReference type="InterPro" id="IPR050324">
    <property type="entry name" value="CDP-alcohol_PTase-I"/>
</dbReference>
<comment type="catalytic activity">
    <reaction evidence="1">
        <text>a CDP-1,2-diacyl-sn-glycerol + L-serine = a 1,2-diacyl-sn-glycero-3-phospho-L-serine + CMP + H(+)</text>
        <dbReference type="Rhea" id="RHEA:16913"/>
        <dbReference type="ChEBI" id="CHEBI:15378"/>
        <dbReference type="ChEBI" id="CHEBI:33384"/>
        <dbReference type="ChEBI" id="CHEBI:57262"/>
        <dbReference type="ChEBI" id="CHEBI:58332"/>
        <dbReference type="ChEBI" id="CHEBI:60377"/>
        <dbReference type="EC" id="2.7.8.8"/>
    </reaction>
</comment>
<comment type="subcellular location">
    <subcellularLocation>
        <location evidence="2">Endomembrane system</location>
        <topology evidence="2">Multi-pass membrane protein</topology>
    </subcellularLocation>
</comment>
<keyword evidence="18" id="KW-1185">Reference proteome</keyword>
<keyword evidence="11 16" id="KW-0472">Membrane</keyword>
<proteinExistence type="inferred from homology"/>
<evidence type="ECO:0000313" key="18">
    <source>
        <dbReference type="Proteomes" id="UP001160301"/>
    </source>
</evidence>
<feature type="transmembrane region" description="Helical" evidence="16">
    <location>
        <begin position="208"/>
        <end position="226"/>
    </location>
</feature>
<dbReference type="InterPro" id="IPR043130">
    <property type="entry name" value="CDP-OH_PTrfase_TM_dom"/>
</dbReference>
<evidence type="ECO:0000256" key="7">
    <source>
        <dbReference type="ARBA" id="ARBA00022679"/>
    </source>
</evidence>
<keyword evidence="8 16" id="KW-0812">Transmembrane</keyword>
<keyword evidence="9 16" id="KW-1133">Transmembrane helix</keyword>
<evidence type="ECO:0000256" key="16">
    <source>
        <dbReference type="SAM" id="Phobius"/>
    </source>
</evidence>
<evidence type="ECO:0000256" key="6">
    <source>
        <dbReference type="ARBA" id="ARBA00022516"/>
    </source>
</evidence>
<evidence type="ECO:0000256" key="3">
    <source>
        <dbReference type="ARBA" id="ARBA00010441"/>
    </source>
</evidence>
<dbReference type="PANTHER" id="PTHR14269:SF61">
    <property type="entry name" value="CDP-DIACYLGLYCEROL--SERINE O-PHOSPHATIDYLTRANSFERASE"/>
    <property type="match status" value="1"/>
</dbReference>
<evidence type="ECO:0000256" key="14">
    <source>
        <dbReference type="ARBA" id="ARBA00032361"/>
    </source>
</evidence>
<dbReference type="InterPro" id="IPR048254">
    <property type="entry name" value="CDP_ALCOHOL_P_TRANSF_CS"/>
</dbReference>
<protein>
    <recommendedName>
        <fullName evidence="5">CDP-diacylglycerol--serine O-phosphatidyltransferase</fullName>
        <ecNumber evidence="4">2.7.8.8</ecNumber>
    </recommendedName>
    <alternativeName>
        <fullName evidence="14">Phosphatidylserine synthase</fullName>
    </alternativeName>
</protein>
<accession>A0ABT6NYQ1</accession>
<keyword evidence="10" id="KW-0443">Lipid metabolism</keyword>
<keyword evidence="13" id="KW-1208">Phospholipid metabolism</keyword>
<dbReference type="InterPro" id="IPR004533">
    <property type="entry name" value="CDP-diaglyc--ser_O-PTrfase"/>
</dbReference>
<keyword evidence="12" id="KW-0594">Phospholipid biosynthesis</keyword>
<evidence type="ECO:0000313" key="17">
    <source>
        <dbReference type="EMBL" id="MDI1433448.1"/>
    </source>
</evidence>
<comment type="similarity">
    <text evidence="3 15">Belongs to the CDP-alcohol phosphatidyltransferase class-I family.</text>
</comment>
<evidence type="ECO:0000256" key="15">
    <source>
        <dbReference type="RuleBase" id="RU003750"/>
    </source>
</evidence>
<evidence type="ECO:0000256" key="8">
    <source>
        <dbReference type="ARBA" id="ARBA00022692"/>
    </source>
</evidence>
<dbReference type="PANTHER" id="PTHR14269">
    <property type="entry name" value="CDP-DIACYLGLYCEROL--GLYCEROL-3-PHOSPHATE 3-PHOSPHATIDYLTRANSFERASE-RELATED"/>
    <property type="match status" value="1"/>
</dbReference>
<feature type="transmembrane region" description="Helical" evidence="16">
    <location>
        <begin position="47"/>
        <end position="63"/>
    </location>
</feature>
<dbReference type="NCBIfam" id="TIGR00473">
    <property type="entry name" value="pssA"/>
    <property type="match status" value="1"/>
</dbReference>
<dbReference type="Proteomes" id="UP001160301">
    <property type="component" value="Unassembled WGS sequence"/>
</dbReference>
<evidence type="ECO:0000256" key="4">
    <source>
        <dbReference type="ARBA" id="ARBA00013174"/>
    </source>
</evidence>
<dbReference type="PROSITE" id="PS00379">
    <property type="entry name" value="CDP_ALCOHOL_P_TRANSF"/>
    <property type="match status" value="1"/>
</dbReference>
<feature type="transmembrane region" description="Helical" evidence="16">
    <location>
        <begin position="177"/>
        <end position="196"/>
    </location>
</feature>
<feature type="transmembrane region" description="Helical" evidence="16">
    <location>
        <begin position="232"/>
        <end position="251"/>
    </location>
</feature>
<comment type="caution">
    <text evidence="17">The sequence shown here is derived from an EMBL/GenBank/DDBJ whole genome shotgun (WGS) entry which is preliminary data.</text>
</comment>
<evidence type="ECO:0000256" key="1">
    <source>
        <dbReference type="ARBA" id="ARBA00000287"/>
    </source>
</evidence>
<feature type="transmembrane region" description="Helical" evidence="16">
    <location>
        <begin position="146"/>
        <end position="165"/>
    </location>
</feature>
<organism evidence="17 18">
    <name type="scientific">Polyangium sorediatum</name>
    <dbReference type="NCBI Taxonomy" id="889274"/>
    <lineage>
        <taxon>Bacteria</taxon>
        <taxon>Pseudomonadati</taxon>
        <taxon>Myxococcota</taxon>
        <taxon>Polyangia</taxon>
        <taxon>Polyangiales</taxon>
        <taxon>Polyangiaceae</taxon>
        <taxon>Polyangium</taxon>
    </lineage>
</organism>
<dbReference type="EMBL" id="JARZHI010000030">
    <property type="protein sequence ID" value="MDI1433448.1"/>
    <property type="molecule type" value="Genomic_DNA"/>
</dbReference>
<feature type="transmembrane region" description="Helical" evidence="16">
    <location>
        <begin position="108"/>
        <end position="126"/>
    </location>
</feature>
<dbReference type="RefSeq" id="WP_136968302.1">
    <property type="nucleotide sequence ID" value="NZ_JARZHI010000030.1"/>
</dbReference>
<dbReference type="EC" id="2.7.8.8" evidence="4"/>
<evidence type="ECO:0000256" key="9">
    <source>
        <dbReference type="ARBA" id="ARBA00022989"/>
    </source>
</evidence>
<sequence length="275" mass="29333">MGKGIRLRKFELKKTLFLLPNLITLTSIFCGFDSIRTSATAQGEADFYRAALLIVFAMFFDTLDGRVARATKTQSAFGLQIDSLADVVSFGVAPSLLLYQWTLHRLGTLGLVASFLFTACGAIRLARFNVLSTGDDGKPSKPSKYIVGLPIPGAAGILVSLVVASHAAGGLLGRAEYTVLMLGVTIGLSMLMVSTIRFRSFKDVKLNAGTALLAAFMVGSSVAVSLKMQPAFVLVWLLGCYVTMGILESLWHLPRRLRASLLAGDSNQPPPAASA</sequence>
<evidence type="ECO:0000256" key="10">
    <source>
        <dbReference type="ARBA" id="ARBA00023098"/>
    </source>
</evidence>
<dbReference type="Pfam" id="PF01066">
    <property type="entry name" value="CDP-OH_P_transf"/>
    <property type="match status" value="1"/>
</dbReference>
<dbReference type="GO" id="GO:0003882">
    <property type="term" value="F:CDP-diacylglycerol-serine O-phosphatidyltransferase activity"/>
    <property type="evidence" value="ECO:0007669"/>
    <property type="project" value="UniProtKB-EC"/>
</dbReference>
<reference evidence="17 18" key="1">
    <citation type="submission" date="2023-04" db="EMBL/GenBank/DDBJ databases">
        <title>The genome sequence of Polyangium sorediatum DSM14670.</title>
        <authorList>
            <person name="Zhang X."/>
        </authorList>
    </citation>
    <scope>NUCLEOTIDE SEQUENCE [LARGE SCALE GENOMIC DNA]</scope>
    <source>
        <strain evidence="17 18">DSM 14670</strain>
    </source>
</reference>
<evidence type="ECO:0000256" key="13">
    <source>
        <dbReference type="ARBA" id="ARBA00023264"/>
    </source>
</evidence>
<evidence type="ECO:0000256" key="11">
    <source>
        <dbReference type="ARBA" id="ARBA00023136"/>
    </source>
</evidence>
<feature type="transmembrane region" description="Helical" evidence="16">
    <location>
        <begin position="16"/>
        <end position="35"/>
    </location>
</feature>
<dbReference type="InterPro" id="IPR000462">
    <property type="entry name" value="CDP-OH_P_trans"/>
</dbReference>
<evidence type="ECO:0000256" key="12">
    <source>
        <dbReference type="ARBA" id="ARBA00023209"/>
    </source>
</evidence>
<gene>
    <name evidence="17" type="primary">pssA</name>
    <name evidence="17" type="ORF">QHF89_28385</name>
</gene>
<evidence type="ECO:0000256" key="5">
    <source>
        <dbReference type="ARBA" id="ARBA00017171"/>
    </source>
</evidence>
<feature type="transmembrane region" description="Helical" evidence="16">
    <location>
        <begin position="84"/>
        <end position="102"/>
    </location>
</feature>
<name>A0ABT6NYQ1_9BACT</name>
<evidence type="ECO:0000256" key="2">
    <source>
        <dbReference type="ARBA" id="ARBA00004127"/>
    </source>
</evidence>
<keyword evidence="7 15" id="KW-0808">Transferase</keyword>
<keyword evidence="6" id="KW-0444">Lipid biosynthesis</keyword>
<dbReference type="Gene3D" id="1.20.120.1760">
    <property type="match status" value="1"/>
</dbReference>